<evidence type="ECO:0008006" key="3">
    <source>
        <dbReference type="Google" id="ProtNLM"/>
    </source>
</evidence>
<dbReference type="EMBL" id="FNJU01000003">
    <property type="protein sequence ID" value="SDP53565.1"/>
    <property type="molecule type" value="Genomic_DNA"/>
</dbReference>
<sequence>MSNVHEEISKHSKKQHELVKAFLTLENQRESFIAEAVSLAKNDQPFTVEHINMVTKEINNLARNGIAPTRKLVTSEMVIEFAKRDK</sequence>
<evidence type="ECO:0000313" key="1">
    <source>
        <dbReference type="EMBL" id="SDP53565.1"/>
    </source>
</evidence>
<keyword evidence="2" id="KW-1185">Reference proteome</keyword>
<protein>
    <recommendedName>
        <fullName evidence="3">DUF2533 family protein</fullName>
    </recommendedName>
</protein>
<dbReference type="Pfam" id="PF10752">
    <property type="entry name" value="DUF2533"/>
    <property type="match status" value="1"/>
</dbReference>
<gene>
    <name evidence="1" type="ORF">SAMN05216565_103533</name>
</gene>
<name>A0A1H0TI90_9BACI</name>
<dbReference type="InterPro" id="IPR019688">
    <property type="entry name" value="DUF2533"/>
</dbReference>
<dbReference type="Proteomes" id="UP000199159">
    <property type="component" value="Unassembled WGS sequence"/>
</dbReference>
<dbReference type="AlphaFoldDB" id="A0A1H0TI90"/>
<dbReference type="RefSeq" id="WP_090852689.1">
    <property type="nucleotide sequence ID" value="NZ_FNJU01000003.1"/>
</dbReference>
<organism evidence="1 2">
    <name type="scientific">Litchfieldia salsa</name>
    <dbReference type="NCBI Taxonomy" id="930152"/>
    <lineage>
        <taxon>Bacteria</taxon>
        <taxon>Bacillati</taxon>
        <taxon>Bacillota</taxon>
        <taxon>Bacilli</taxon>
        <taxon>Bacillales</taxon>
        <taxon>Bacillaceae</taxon>
        <taxon>Litchfieldia</taxon>
    </lineage>
</organism>
<accession>A0A1H0TI90</accession>
<evidence type="ECO:0000313" key="2">
    <source>
        <dbReference type="Proteomes" id="UP000199159"/>
    </source>
</evidence>
<dbReference type="OrthoDB" id="2679622at2"/>
<proteinExistence type="predicted"/>
<reference evidence="2" key="1">
    <citation type="submission" date="2016-10" db="EMBL/GenBank/DDBJ databases">
        <authorList>
            <person name="Varghese N."/>
            <person name="Submissions S."/>
        </authorList>
    </citation>
    <scope>NUCLEOTIDE SEQUENCE [LARGE SCALE GENOMIC DNA]</scope>
    <source>
        <strain evidence="2">IBRC-M10078</strain>
    </source>
</reference>
<dbReference type="STRING" id="930152.SAMN05216565_103533"/>